<reference evidence="5" key="1">
    <citation type="journal article" date="2014" name="Int. J. Syst. Evol. Microbiol.">
        <title>Complete genome sequence of Corynebacterium casei LMG S-19264T (=DSM 44701T), isolated from a smear-ripened cheese.</title>
        <authorList>
            <consortium name="US DOE Joint Genome Institute (JGI-PGF)"/>
            <person name="Walter F."/>
            <person name="Albersmeier A."/>
            <person name="Kalinowski J."/>
            <person name="Ruckert C."/>
        </authorList>
    </citation>
    <scope>NUCLEOTIDE SEQUENCE</scope>
    <source>
        <strain evidence="5">VKM Ac-1447</strain>
    </source>
</reference>
<dbReference type="Pfam" id="PF01478">
    <property type="entry name" value="Peptidase_A24"/>
    <property type="match status" value="1"/>
</dbReference>
<organism evidence="5 6">
    <name type="scientific">Microbacterium imperiale</name>
    <dbReference type="NCBI Taxonomy" id="33884"/>
    <lineage>
        <taxon>Bacteria</taxon>
        <taxon>Bacillati</taxon>
        <taxon>Actinomycetota</taxon>
        <taxon>Actinomycetes</taxon>
        <taxon>Micrococcales</taxon>
        <taxon>Microbacteriaceae</taxon>
        <taxon>Microbacterium</taxon>
    </lineage>
</organism>
<proteinExistence type="inferred from homology"/>
<keyword evidence="3" id="KW-0472">Membrane</keyword>
<evidence type="ECO:0000256" key="3">
    <source>
        <dbReference type="SAM" id="Phobius"/>
    </source>
</evidence>
<evidence type="ECO:0000259" key="4">
    <source>
        <dbReference type="Pfam" id="PF01478"/>
    </source>
</evidence>
<feature type="transmembrane region" description="Helical" evidence="3">
    <location>
        <begin position="110"/>
        <end position="129"/>
    </location>
</feature>
<evidence type="ECO:0000256" key="1">
    <source>
        <dbReference type="ARBA" id="ARBA00005801"/>
    </source>
</evidence>
<keyword evidence="3" id="KW-1133">Transmembrane helix</keyword>
<dbReference type="PRINTS" id="PR00864">
    <property type="entry name" value="PREPILNPTASE"/>
</dbReference>
<evidence type="ECO:0000313" key="5">
    <source>
        <dbReference type="EMBL" id="GLJ78732.1"/>
    </source>
</evidence>
<dbReference type="RefSeq" id="WP_210005322.1">
    <property type="nucleotide sequence ID" value="NZ_BSEO01000001.1"/>
</dbReference>
<dbReference type="Gene3D" id="1.20.120.1220">
    <property type="match status" value="1"/>
</dbReference>
<protein>
    <recommendedName>
        <fullName evidence="4">Prepilin type IV endopeptidase peptidase domain-containing protein</fullName>
    </recommendedName>
</protein>
<accession>A0A9W6HF65</accession>
<feature type="transmembrane region" description="Helical" evidence="3">
    <location>
        <begin position="37"/>
        <end position="56"/>
    </location>
</feature>
<feature type="transmembrane region" description="Helical" evidence="3">
    <location>
        <begin position="6"/>
        <end position="25"/>
    </location>
</feature>
<dbReference type="PANTHER" id="PTHR30487">
    <property type="entry name" value="TYPE 4 PREPILIN-LIKE PROTEINS LEADER PEPTIDE-PROCESSING ENZYME"/>
    <property type="match status" value="1"/>
</dbReference>
<feature type="domain" description="Prepilin type IV endopeptidase peptidase" evidence="4">
    <location>
        <begin position="18"/>
        <end position="125"/>
    </location>
</feature>
<dbReference type="PANTHER" id="PTHR30487:SF0">
    <property type="entry name" value="PREPILIN LEADER PEPTIDASE_N-METHYLTRANSFERASE-RELATED"/>
    <property type="match status" value="1"/>
</dbReference>
<sequence>MTGPGLAAALLLLAPMAVIGVALVVIDLRDHRLPNRLVLPLYPLGIAYAAAVAMAHGSVSPLLGAAASGAVVFGASYLLYRGGGGLGGGDVKLAGALGLVTGAHGWEVPVIATVVAVLSGGLFALTLIALRRADRRTRIPFGPFLVGGAVVAVGSALLGG</sequence>
<dbReference type="InterPro" id="IPR000045">
    <property type="entry name" value="Prepilin_IV_endopep_pep"/>
</dbReference>
<comment type="similarity">
    <text evidence="1 2">Belongs to the peptidase A24 family.</text>
</comment>
<name>A0A9W6HF65_9MICO</name>
<dbReference type="GO" id="GO:0006465">
    <property type="term" value="P:signal peptide processing"/>
    <property type="evidence" value="ECO:0007669"/>
    <property type="project" value="TreeGrafter"/>
</dbReference>
<keyword evidence="6" id="KW-1185">Reference proteome</keyword>
<dbReference type="EMBL" id="BSEO01000001">
    <property type="protein sequence ID" value="GLJ78732.1"/>
    <property type="molecule type" value="Genomic_DNA"/>
</dbReference>
<keyword evidence="3" id="KW-0812">Transmembrane</keyword>
<gene>
    <name evidence="5" type="ORF">GCM10017586_04140</name>
</gene>
<dbReference type="AlphaFoldDB" id="A0A9W6HF65"/>
<comment type="caution">
    <text evidence="5">The sequence shown here is derived from an EMBL/GenBank/DDBJ whole genome shotgun (WGS) entry which is preliminary data.</text>
</comment>
<evidence type="ECO:0000256" key="2">
    <source>
        <dbReference type="RuleBase" id="RU003793"/>
    </source>
</evidence>
<dbReference type="InterPro" id="IPR014032">
    <property type="entry name" value="Peptidase_A24A_bac"/>
</dbReference>
<dbReference type="InterPro" id="IPR050882">
    <property type="entry name" value="Prepilin_peptidase/N-MTase"/>
</dbReference>
<dbReference type="Proteomes" id="UP001142317">
    <property type="component" value="Unassembled WGS sequence"/>
</dbReference>
<feature type="transmembrane region" description="Helical" evidence="3">
    <location>
        <begin position="141"/>
        <end position="159"/>
    </location>
</feature>
<evidence type="ECO:0000313" key="6">
    <source>
        <dbReference type="Proteomes" id="UP001142317"/>
    </source>
</evidence>
<dbReference type="GO" id="GO:0004190">
    <property type="term" value="F:aspartic-type endopeptidase activity"/>
    <property type="evidence" value="ECO:0007669"/>
    <property type="project" value="InterPro"/>
</dbReference>
<reference evidence="5" key="2">
    <citation type="submission" date="2023-01" db="EMBL/GenBank/DDBJ databases">
        <authorList>
            <person name="Sun Q."/>
            <person name="Evtushenko L."/>
        </authorList>
    </citation>
    <scope>NUCLEOTIDE SEQUENCE</scope>
    <source>
        <strain evidence="5">VKM Ac-1447</strain>
    </source>
</reference>
<dbReference type="GO" id="GO:0005886">
    <property type="term" value="C:plasma membrane"/>
    <property type="evidence" value="ECO:0007669"/>
    <property type="project" value="TreeGrafter"/>
</dbReference>